<dbReference type="PATRIC" id="fig|1423743.5.peg.1354"/>
<dbReference type="AlphaFoldDB" id="A0A0R1W132"/>
<proteinExistence type="predicted"/>
<organism evidence="1 2">
    <name type="scientific">Lentilactobacillus farraginis DSM 18382 = JCM 14108</name>
    <dbReference type="NCBI Taxonomy" id="1423743"/>
    <lineage>
        <taxon>Bacteria</taxon>
        <taxon>Bacillati</taxon>
        <taxon>Bacillota</taxon>
        <taxon>Bacilli</taxon>
        <taxon>Lactobacillales</taxon>
        <taxon>Lactobacillaceae</taxon>
        <taxon>Lentilactobacillus</taxon>
    </lineage>
</organism>
<evidence type="ECO:0000313" key="1">
    <source>
        <dbReference type="EMBL" id="KRM11450.1"/>
    </source>
</evidence>
<evidence type="ECO:0000313" key="2">
    <source>
        <dbReference type="Proteomes" id="UP000051966"/>
    </source>
</evidence>
<dbReference type="Proteomes" id="UP000051966">
    <property type="component" value="Unassembled WGS sequence"/>
</dbReference>
<sequence>MEGFVMKKNLLIDAGLLFLIPAGIIAFSMTSDTHPKLPRQTTAQNNIIQTTTDTEYTQNSALNTNQLQKLDFTASRVYRVKYAKTNFKTVLDDDYREEKLYRYVPGSKKNNRTYSWKRIKARTGKRVYVDMKAKAYYRDDDGERESEDFYRIRTAKSASAQKYWVNEDAIEDD</sequence>
<reference evidence="1 2" key="1">
    <citation type="journal article" date="2015" name="Genome Announc.">
        <title>Expanding the biotechnology potential of lactobacilli through comparative genomics of 213 strains and associated genera.</title>
        <authorList>
            <person name="Sun Z."/>
            <person name="Harris H.M."/>
            <person name="McCann A."/>
            <person name="Guo C."/>
            <person name="Argimon S."/>
            <person name="Zhang W."/>
            <person name="Yang X."/>
            <person name="Jeffery I.B."/>
            <person name="Cooney J.C."/>
            <person name="Kagawa T.F."/>
            <person name="Liu W."/>
            <person name="Song Y."/>
            <person name="Salvetti E."/>
            <person name="Wrobel A."/>
            <person name="Rasinkangas P."/>
            <person name="Parkhill J."/>
            <person name="Rea M.C."/>
            <person name="O'Sullivan O."/>
            <person name="Ritari J."/>
            <person name="Douillard F.P."/>
            <person name="Paul Ross R."/>
            <person name="Yang R."/>
            <person name="Briner A.E."/>
            <person name="Felis G.E."/>
            <person name="de Vos W.M."/>
            <person name="Barrangou R."/>
            <person name="Klaenhammer T.R."/>
            <person name="Caufield P.W."/>
            <person name="Cui Y."/>
            <person name="Zhang H."/>
            <person name="O'Toole P.W."/>
        </authorList>
    </citation>
    <scope>NUCLEOTIDE SEQUENCE [LARGE SCALE GENOMIC DNA]</scope>
    <source>
        <strain evidence="1 2">DSM 18382</strain>
    </source>
</reference>
<accession>A0A0R1W132</accession>
<comment type="caution">
    <text evidence="1">The sequence shown here is derived from an EMBL/GenBank/DDBJ whole genome shotgun (WGS) entry which is preliminary data.</text>
</comment>
<keyword evidence="2" id="KW-1185">Reference proteome</keyword>
<name>A0A0R1W132_9LACO</name>
<protein>
    <submittedName>
        <fullName evidence="1">Uncharacterized protein</fullName>
    </submittedName>
</protein>
<dbReference type="EMBL" id="AZFY01000022">
    <property type="protein sequence ID" value="KRM11450.1"/>
    <property type="molecule type" value="Genomic_DNA"/>
</dbReference>
<gene>
    <name evidence="1" type="ORF">FD41_GL001301</name>
</gene>